<keyword evidence="3" id="KW-1185">Reference proteome</keyword>
<reference evidence="2 3" key="1">
    <citation type="submission" date="2019-02" db="EMBL/GenBank/DDBJ databases">
        <title>Deep-cultivation of Planctomycetes and their phenomic and genomic characterization uncovers novel biology.</title>
        <authorList>
            <person name="Wiegand S."/>
            <person name="Jogler M."/>
            <person name="Boedeker C."/>
            <person name="Pinto D."/>
            <person name="Vollmers J."/>
            <person name="Rivas-Marin E."/>
            <person name="Kohn T."/>
            <person name="Peeters S.H."/>
            <person name="Heuer A."/>
            <person name="Rast P."/>
            <person name="Oberbeckmann S."/>
            <person name="Bunk B."/>
            <person name="Jeske O."/>
            <person name="Meyerdierks A."/>
            <person name="Storesund J.E."/>
            <person name="Kallscheuer N."/>
            <person name="Luecker S."/>
            <person name="Lage O.M."/>
            <person name="Pohl T."/>
            <person name="Merkel B.J."/>
            <person name="Hornburger P."/>
            <person name="Mueller R.-W."/>
            <person name="Bruemmer F."/>
            <person name="Labrenz M."/>
            <person name="Spormann A.M."/>
            <person name="Op den Camp H."/>
            <person name="Overmann J."/>
            <person name="Amann R."/>
            <person name="Jetten M.S.M."/>
            <person name="Mascher T."/>
            <person name="Medema M.H."/>
            <person name="Devos D.P."/>
            <person name="Kaster A.-K."/>
            <person name="Ovreas L."/>
            <person name="Rohde M."/>
            <person name="Galperin M.Y."/>
            <person name="Jogler C."/>
        </authorList>
    </citation>
    <scope>NUCLEOTIDE SEQUENCE [LARGE SCALE GENOMIC DNA]</scope>
    <source>
        <strain evidence="2 3">Poly30</strain>
    </source>
</reference>
<evidence type="ECO:0000256" key="1">
    <source>
        <dbReference type="SAM" id="Phobius"/>
    </source>
</evidence>
<dbReference type="Proteomes" id="UP000320390">
    <property type="component" value="Chromosome"/>
</dbReference>
<dbReference type="EMBL" id="CP036434">
    <property type="protein sequence ID" value="QDV09314.1"/>
    <property type="molecule type" value="Genomic_DNA"/>
</dbReference>
<dbReference type="RefSeq" id="WP_145203474.1">
    <property type="nucleotide sequence ID" value="NZ_CP036434.1"/>
</dbReference>
<keyword evidence="1" id="KW-0472">Membrane</keyword>
<evidence type="ECO:0000313" key="2">
    <source>
        <dbReference type="EMBL" id="QDV09314.1"/>
    </source>
</evidence>
<dbReference type="OrthoDB" id="2988801at2"/>
<organism evidence="2 3">
    <name type="scientific">Saltatorellus ferox</name>
    <dbReference type="NCBI Taxonomy" id="2528018"/>
    <lineage>
        <taxon>Bacteria</taxon>
        <taxon>Pseudomonadati</taxon>
        <taxon>Planctomycetota</taxon>
        <taxon>Planctomycetia</taxon>
        <taxon>Planctomycetia incertae sedis</taxon>
        <taxon>Saltatorellus</taxon>
    </lineage>
</organism>
<keyword evidence="1" id="KW-0812">Transmembrane</keyword>
<evidence type="ECO:0008006" key="4">
    <source>
        <dbReference type="Google" id="ProtNLM"/>
    </source>
</evidence>
<protein>
    <recommendedName>
        <fullName evidence="4">PIN domain-containing protein</fullName>
    </recommendedName>
</protein>
<evidence type="ECO:0000313" key="3">
    <source>
        <dbReference type="Proteomes" id="UP000320390"/>
    </source>
</evidence>
<keyword evidence="1" id="KW-1133">Transmembrane helix</keyword>
<feature type="transmembrane region" description="Helical" evidence="1">
    <location>
        <begin position="561"/>
        <end position="582"/>
    </location>
</feature>
<sequence>MRKELSTVALLQARLDRGLDYIELFVPFALSAIGHLDSESGFRVEDLQGRLLNDFALHIPTDTCRVLLTRAKKKDAIYREGGRYFRDEAFDFTSYHFTNEVTAITRQYECIGARFAEFLAAEYQESVTTDQALSRLLTFLEDKQVPLLLGGNLDLALDEIDTEEGVSRRTARFILHDINASPETRIQLNGLLQGIVTKQAILLHEVAGEKGRFKKLRAYLDTNVLLGALGLEGETIEAAQCAFIELLREAGVELYVFERTLAEVRAILNKMSELIATPQGVKALRPTDLTRELRRRRIRPSELRQHIALLEQTVRGKLHLQVAELPDRVPQYTEDEQSLAEALRRRARQGDPLRDPRVTHDVDSVAAILTMRRGASSSKLDDARAIFITRSSEVAKNTHMWWTNQGFSGIPPVVHQYWISNVVWLKSPGARSKFADYQAGALEALCEAVLQPKTSTWDLFLTTLEDLVSSGQLSSDESIALICSDLADSSLSRLEDDLDEAATESDANSIRDVIERLQEGQSAQVMDLRDSLSDEQARAARMEANVRDTAAVVAKWIARPFFFLVFLLIVFAVLYGVGVLGASPRVKFFLVATLTIATIANLVWGVHLNGIGSRMESALAGRIVRLVLDRRDRVPAE</sequence>
<name>A0A518EZ14_9BACT</name>
<feature type="transmembrane region" description="Helical" evidence="1">
    <location>
        <begin position="588"/>
        <end position="606"/>
    </location>
</feature>
<accession>A0A518EZ14</accession>
<proteinExistence type="predicted"/>
<dbReference type="AlphaFoldDB" id="A0A518EZ14"/>
<gene>
    <name evidence="2" type="ORF">Poly30_48720</name>
</gene>